<accession>A0A0A9H3Z6</accession>
<name>A0A0A9H3Z6_ARUDO</name>
<reference evidence="1" key="1">
    <citation type="submission" date="2014-09" db="EMBL/GenBank/DDBJ databases">
        <authorList>
            <person name="Magalhaes I.L.F."/>
            <person name="Oliveira U."/>
            <person name="Santos F.R."/>
            <person name="Vidigal T.H.D.A."/>
            <person name="Brescovit A.D."/>
            <person name="Santos A.J."/>
        </authorList>
    </citation>
    <scope>NUCLEOTIDE SEQUENCE</scope>
    <source>
        <tissue evidence="1">Shoot tissue taken approximately 20 cm above the soil surface</tissue>
    </source>
</reference>
<evidence type="ECO:0000313" key="1">
    <source>
        <dbReference type="EMBL" id="JAE31487.1"/>
    </source>
</evidence>
<dbReference type="AlphaFoldDB" id="A0A0A9H3Z6"/>
<sequence length="26" mass="3060">MFHNLKHPSQPLIPFQLPIIYMPLLA</sequence>
<dbReference type="EMBL" id="GBRH01166409">
    <property type="protein sequence ID" value="JAE31487.1"/>
    <property type="molecule type" value="Transcribed_RNA"/>
</dbReference>
<organism evidence="1">
    <name type="scientific">Arundo donax</name>
    <name type="common">Giant reed</name>
    <name type="synonym">Donax arundinaceus</name>
    <dbReference type="NCBI Taxonomy" id="35708"/>
    <lineage>
        <taxon>Eukaryota</taxon>
        <taxon>Viridiplantae</taxon>
        <taxon>Streptophyta</taxon>
        <taxon>Embryophyta</taxon>
        <taxon>Tracheophyta</taxon>
        <taxon>Spermatophyta</taxon>
        <taxon>Magnoliopsida</taxon>
        <taxon>Liliopsida</taxon>
        <taxon>Poales</taxon>
        <taxon>Poaceae</taxon>
        <taxon>PACMAD clade</taxon>
        <taxon>Arundinoideae</taxon>
        <taxon>Arundineae</taxon>
        <taxon>Arundo</taxon>
    </lineage>
</organism>
<proteinExistence type="predicted"/>
<protein>
    <submittedName>
        <fullName evidence="1">Uncharacterized protein</fullName>
    </submittedName>
</protein>
<reference evidence="1" key="2">
    <citation type="journal article" date="2015" name="Data Brief">
        <title>Shoot transcriptome of the giant reed, Arundo donax.</title>
        <authorList>
            <person name="Barrero R.A."/>
            <person name="Guerrero F.D."/>
            <person name="Moolhuijzen P."/>
            <person name="Goolsby J.A."/>
            <person name="Tidwell J."/>
            <person name="Bellgard S.E."/>
            <person name="Bellgard M.I."/>
        </authorList>
    </citation>
    <scope>NUCLEOTIDE SEQUENCE</scope>
    <source>
        <tissue evidence="1">Shoot tissue taken approximately 20 cm above the soil surface</tissue>
    </source>
</reference>